<protein>
    <submittedName>
        <fullName evidence="2">Uncharacterized protein</fullName>
    </submittedName>
</protein>
<evidence type="ECO:0000313" key="2">
    <source>
        <dbReference type="EMBL" id="CAD7464120.1"/>
    </source>
</evidence>
<gene>
    <name evidence="2" type="ORF">TTEB3V08_LOCUS11999</name>
</gene>
<proteinExistence type="predicted"/>
<organism evidence="2">
    <name type="scientific">Timema tahoe</name>
    <dbReference type="NCBI Taxonomy" id="61484"/>
    <lineage>
        <taxon>Eukaryota</taxon>
        <taxon>Metazoa</taxon>
        <taxon>Ecdysozoa</taxon>
        <taxon>Arthropoda</taxon>
        <taxon>Hexapoda</taxon>
        <taxon>Insecta</taxon>
        <taxon>Pterygota</taxon>
        <taxon>Neoptera</taxon>
        <taxon>Polyneoptera</taxon>
        <taxon>Phasmatodea</taxon>
        <taxon>Timematodea</taxon>
        <taxon>Timematoidea</taxon>
        <taxon>Timematidae</taxon>
        <taxon>Timema</taxon>
    </lineage>
</organism>
<dbReference type="EMBL" id="OE010978">
    <property type="protein sequence ID" value="CAD7464120.1"/>
    <property type="molecule type" value="Genomic_DNA"/>
</dbReference>
<evidence type="ECO:0000256" key="1">
    <source>
        <dbReference type="SAM" id="MobiDB-lite"/>
    </source>
</evidence>
<dbReference type="AlphaFoldDB" id="A0A7R9IT41"/>
<feature type="region of interest" description="Disordered" evidence="1">
    <location>
        <begin position="28"/>
        <end position="55"/>
    </location>
</feature>
<reference evidence="2" key="1">
    <citation type="submission" date="2020-11" db="EMBL/GenBank/DDBJ databases">
        <authorList>
            <person name="Tran Van P."/>
        </authorList>
    </citation>
    <scope>NUCLEOTIDE SEQUENCE</scope>
</reference>
<accession>A0A7R9IT41</accession>
<sequence>MKVICNNISKHSFERMRGNGRPWNKFVSRLGEFTPRPQQRARRRRRSSTRPEKER</sequence>
<feature type="compositionally biased region" description="Basic residues" evidence="1">
    <location>
        <begin position="39"/>
        <end position="48"/>
    </location>
</feature>
<name>A0A7R9IT41_9NEOP</name>